<keyword evidence="2" id="KW-1185">Reference proteome</keyword>
<evidence type="ECO:0000313" key="2">
    <source>
        <dbReference type="Proteomes" id="UP001162780"/>
    </source>
</evidence>
<dbReference type="RefSeq" id="WP_255188861.1">
    <property type="nucleotide sequence ID" value="NZ_CP113517.1"/>
</dbReference>
<organism evidence="1 2">
    <name type="scientific">Methylomonas rapida</name>
    <dbReference type="NCBI Taxonomy" id="2963939"/>
    <lineage>
        <taxon>Bacteria</taxon>
        <taxon>Pseudomonadati</taxon>
        <taxon>Pseudomonadota</taxon>
        <taxon>Gammaproteobacteria</taxon>
        <taxon>Methylococcales</taxon>
        <taxon>Methylococcaceae</taxon>
        <taxon>Methylomonas</taxon>
    </lineage>
</organism>
<accession>A0ABY7GHF7</accession>
<name>A0ABY7GHF7_9GAMM</name>
<gene>
    <name evidence="1" type="ORF">NM686_016065</name>
</gene>
<proteinExistence type="predicted"/>
<evidence type="ECO:0000313" key="1">
    <source>
        <dbReference type="EMBL" id="WAR43876.1"/>
    </source>
</evidence>
<reference evidence="1" key="1">
    <citation type="submission" date="2022-11" db="EMBL/GenBank/DDBJ databases">
        <title>Methylomonas rapida sp. nov., Carotenoid-Producing Obligate Methanotrophs with High Growth Characteristics and Biotechnological Potential.</title>
        <authorList>
            <person name="Tikhonova E.N."/>
            <person name="Suleimanov R.Z."/>
            <person name="Miroshnikov K."/>
            <person name="Oshkin I.Y."/>
            <person name="Belova S.E."/>
            <person name="Danilova O.V."/>
            <person name="Ashikhmin A."/>
            <person name="Konopkin A."/>
            <person name="But S.Y."/>
            <person name="Khmelenina V.N."/>
            <person name="Kuznetsov N."/>
            <person name="Pimenov N.V."/>
            <person name="Dedysh S.N."/>
        </authorList>
    </citation>
    <scope>NUCLEOTIDE SEQUENCE</scope>
    <source>
        <strain evidence="1">MP1</strain>
    </source>
</reference>
<sequence length="99" mass="10583">MICSIQIALLQLFEAAKDNLDDDQLIFFGNLLLHADEEAQNLCNTVTALAMCDVSERLPDGEIQSVLLGLANRAGTIAALIQIGAKAKQMAAERKGGAR</sequence>
<protein>
    <submittedName>
        <fullName evidence="1">Uncharacterized protein</fullName>
    </submittedName>
</protein>
<dbReference type="EMBL" id="CP113517">
    <property type="protein sequence ID" value="WAR43876.1"/>
    <property type="molecule type" value="Genomic_DNA"/>
</dbReference>
<dbReference type="Proteomes" id="UP001162780">
    <property type="component" value="Chromosome"/>
</dbReference>